<dbReference type="Gene3D" id="3.40.50.620">
    <property type="entry name" value="HUPs"/>
    <property type="match status" value="1"/>
</dbReference>
<dbReference type="InterPro" id="IPR001278">
    <property type="entry name" value="Arg-tRNA-ligase"/>
</dbReference>
<gene>
    <name evidence="3" type="ORF">NLI96_g2540</name>
</gene>
<evidence type="ECO:0000313" key="4">
    <source>
        <dbReference type="Proteomes" id="UP001212997"/>
    </source>
</evidence>
<accession>A0AAD5V9X3</accession>
<keyword evidence="1" id="KW-0030">Aminoacyl-tRNA synthetase</keyword>
<keyword evidence="1" id="KW-0547">Nucleotide-binding</keyword>
<dbReference type="GO" id="GO:0006420">
    <property type="term" value="P:arginyl-tRNA aminoacylation"/>
    <property type="evidence" value="ECO:0007669"/>
    <property type="project" value="InterPro"/>
</dbReference>
<dbReference type="PANTHER" id="PTHR11956">
    <property type="entry name" value="ARGINYL-TRNA SYNTHETASE"/>
    <property type="match status" value="1"/>
</dbReference>
<keyword evidence="1" id="KW-0067">ATP-binding</keyword>
<name>A0AAD5V9X3_9APHY</name>
<evidence type="ECO:0000259" key="2">
    <source>
        <dbReference type="Pfam" id="PF00750"/>
    </source>
</evidence>
<dbReference type="Proteomes" id="UP001212997">
    <property type="component" value="Unassembled WGS sequence"/>
</dbReference>
<dbReference type="GO" id="GO:0032543">
    <property type="term" value="P:mitochondrial translation"/>
    <property type="evidence" value="ECO:0007669"/>
    <property type="project" value="TreeGrafter"/>
</dbReference>
<keyword evidence="1" id="KW-0436">Ligase</keyword>
<dbReference type="GO" id="GO:0005739">
    <property type="term" value="C:mitochondrion"/>
    <property type="evidence" value="ECO:0007669"/>
    <property type="project" value="TreeGrafter"/>
</dbReference>
<proteinExistence type="inferred from homology"/>
<feature type="domain" description="Arginyl-tRNA synthetase catalytic core" evidence="2">
    <location>
        <begin position="203"/>
        <end position="468"/>
    </location>
</feature>
<dbReference type="GO" id="GO:0005524">
    <property type="term" value="F:ATP binding"/>
    <property type="evidence" value="ECO:0007669"/>
    <property type="project" value="UniProtKB-KW"/>
</dbReference>
<reference evidence="3" key="1">
    <citation type="submission" date="2022-07" db="EMBL/GenBank/DDBJ databases">
        <title>Genome Sequence of Physisporinus lineatus.</title>
        <authorList>
            <person name="Buettner E."/>
        </authorList>
    </citation>
    <scope>NUCLEOTIDE SEQUENCE</scope>
    <source>
        <strain evidence="3">VT162</strain>
    </source>
</reference>
<dbReference type="AlphaFoldDB" id="A0AAD5V9X3"/>
<dbReference type="SUPFAM" id="SSF52374">
    <property type="entry name" value="Nucleotidylyl transferase"/>
    <property type="match status" value="1"/>
</dbReference>
<comment type="similarity">
    <text evidence="1">Belongs to the class-I aminoacyl-tRNA synthetase family.</text>
</comment>
<protein>
    <recommendedName>
        <fullName evidence="2">Arginyl-tRNA synthetase catalytic core domain-containing protein</fullName>
    </recommendedName>
</protein>
<dbReference type="PANTHER" id="PTHR11956:SF11">
    <property type="entry name" value="ARGININE--TRNA LIGASE, MITOCHONDRIAL-RELATED"/>
    <property type="match status" value="1"/>
</dbReference>
<dbReference type="Gene3D" id="3.30.1360.70">
    <property type="entry name" value="Arginyl tRNA synthetase N-terminal domain"/>
    <property type="match status" value="1"/>
</dbReference>
<keyword evidence="1" id="KW-0648">Protein biosynthesis</keyword>
<evidence type="ECO:0000313" key="3">
    <source>
        <dbReference type="EMBL" id="KAJ3488843.1"/>
    </source>
</evidence>
<dbReference type="GO" id="GO:0004814">
    <property type="term" value="F:arginine-tRNA ligase activity"/>
    <property type="evidence" value="ECO:0007669"/>
    <property type="project" value="InterPro"/>
</dbReference>
<dbReference type="InterPro" id="IPR014729">
    <property type="entry name" value="Rossmann-like_a/b/a_fold"/>
</dbReference>
<dbReference type="InterPro" id="IPR035684">
    <property type="entry name" value="ArgRS_core"/>
</dbReference>
<comment type="caution">
    <text evidence="3">The sequence shown here is derived from an EMBL/GenBank/DDBJ whole genome shotgun (WGS) entry which is preliminary data.</text>
</comment>
<keyword evidence="4" id="KW-1185">Reference proteome</keyword>
<dbReference type="Pfam" id="PF00750">
    <property type="entry name" value="tRNA-synt_1d"/>
    <property type="match status" value="1"/>
</dbReference>
<dbReference type="InterPro" id="IPR036695">
    <property type="entry name" value="Arg-tRNA-synth_N_sf"/>
</dbReference>
<sequence>MSSVTPSVLLAGLKMGMSLKGRTHAFCRPQLASALWTVQSVNCVSFQRLASSHASHHGQHENAAKNPGIPLVPDAILNTKTDVLKDSRAPLDGFRDAIAKLVSEALCDVGVEEAYTAIAFGYEGLNFAVPLARLKRDGCGDIKAMGERILAKFGPDDHDFLDSISIHKGHLLIKPMTVALANAVLPQVSHGDVQGGTFQYGRNSSGRGRKVVIHSSSPAIGQAFTSEHRRGTTLAAFLANLYRFCGWEVVSLNKVGDRGTHIGLIGVEFGRYGLQEDLEKDPIKRLYDLGKKVAADAKDDCQSYSDVHGWLDRADLGDSETVSQLRNWRKRVVDEYTKEHARMGIRFDRYIGDPDISEMQASEAMQILQRLNLVGYEGGCATIDLTEWKLGKAKLGDRKLRDGSCPSHLSDIVAATQLHTEHGPDKLIYVVPPSQRSHYAQLLRILHLMGFPWASKVQNWEFGEISGTKFDEHVHLSENLDWVSDVGQGCSLWWKVPGPIRERMKDSDHDHGIESMKLLDVAGRRISNTSLDWERLIHSDMLWEGQSTSPQLVLILDDARRDTAGVNSVRSIKD</sequence>
<dbReference type="EMBL" id="JANAWD010000058">
    <property type="protein sequence ID" value="KAJ3488843.1"/>
    <property type="molecule type" value="Genomic_DNA"/>
</dbReference>
<evidence type="ECO:0000256" key="1">
    <source>
        <dbReference type="RuleBase" id="RU363038"/>
    </source>
</evidence>
<organism evidence="3 4">
    <name type="scientific">Meripilus lineatus</name>
    <dbReference type="NCBI Taxonomy" id="2056292"/>
    <lineage>
        <taxon>Eukaryota</taxon>
        <taxon>Fungi</taxon>
        <taxon>Dikarya</taxon>
        <taxon>Basidiomycota</taxon>
        <taxon>Agaricomycotina</taxon>
        <taxon>Agaricomycetes</taxon>
        <taxon>Polyporales</taxon>
        <taxon>Meripilaceae</taxon>
        <taxon>Meripilus</taxon>
    </lineage>
</organism>